<dbReference type="SUPFAM" id="SSF56104">
    <property type="entry name" value="SAICAR synthase-like"/>
    <property type="match status" value="1"/>
</dbReference>
<evidence type="ECO:0000256" key="1">
    <source>
        <dbReference type="SAM" id="MobiDB-lite"/>
    </source>
</evidence>
<dbReference type="PANTHER" id="PTHR45748:SF7">
    <property type="entry name" value="1-PHOSPHATIDYLINOSITOL 3-PHOSPHATE 5-KINASE-RELATED"/>
    <property type="match status" value="1"/>
</dbReference>
<dbReference type="GO" id="GO:0000285">
    <property type="term" value="F:1-phosphatidylinositol-3-phosphate 5-kinase activity"/>
    <property type="evidence" value="ECO:0007669"/>
    <property type="project" value="TreeGrafter"/>
</dbReference>
<feature type="compositionally biased region" description="Polar residues" evidence="1">
    <location>
        <begin position="168"/>
        <end position="177"/>
    </location>
</feature>
<reference evidence="2" key="1">
    <citation type="submission" date="2022-08" db="EMBL/GenBank/DDBJ databases">
        <authorList>
            <consortium name="DOE Joint Genome Institute"/>
            <person name="Min B."/>
            <person name="Riley R."/>
            <person name="Sierra-Patev S."/>
            <person name="Naranjo-Ortiz M."/>
            <person name="Looney B."/>
            <person name="Konkel Z."/>
            <person name="Slot J.C."/>
            <person name="Sakamoto Y."/>
            <person name="Steenwyk J.L."/>
            <person name="Rokas A."/>
            <person name="Carro J."/>
            <person name="Camarero S."/>
            <person name="Ferreira P."/>
            <person name="Molpeceres G."/>
            <person name="Ruiz-Duenas F.J."/>
            <person name="Serrano A."/>
            <person name="Henrissat B."/>
            <person name="Drula E."/>
            <person name="Hughes K.W."/>
            <person name="Mata J.L."/>
            <person name="Ishikawa N.K."/>
            <person name="Vargas-Isla R."/>
            <person name="Ushijima S."/>
            <person name="Smith C.A."/>
            <person name="Ahrendt S."/>
            <person name="Andreopoulos W."/>
            <person name="He G."/>
            <person name="Labutti K."/>
            <person name="Lipzen A."/>
            <person name="Ng V."/>
            <person name="Sandor L."/>
            <person name="Barry K."/>
            <person name="Martinez A.T."/>
            <person name="Xiao Y."/>
            <person name="Gibbons J.G."/>
            <person name="Terashima K."/>
            <person name="Hibbett D.S."/>
            <person name="Grigoriev I.V."/>
        </authorList>
    </citation>
    <scope>NUCLEOTIDE SEQUENCE</scope>
    <source>
        <strain evidence="2">TFB7829</strain>
    </source>
</reference>
<dbReference type="Proteomes" id="UP001163850">
    <property type="component" value="Unassembled WGS sequence"/>
</dbReference>
<dbReference type="EMBL" id="MU802067">
    <property type="protein sequence ID" value="KAJ3982313.1"/>
    <property type="molecule type" value="Genomic_DNA"/>
</dbReference>
<feature type="region of interest" description="Disordered" evidence="1">
    <location>
        <begin position="163"/>
        <end position="183"/>
    </location>
</feature>
<feature type="region of interest" description="Disordered" evidence="1">
    <location>
        <begin position="1"/>
        <end position="31"/>
    </location>
</feature>
<evidence type="ECO:0008006" key="4">
    <source>
        <dbReference type="Google" id="ProtNLM"/>
    </source>
</evidence>
<name>A0AA38PW15_9AGAR</name>
<gene>
    <name evidence="2" type="ORF">F5890DRAFT_1530445</name>
</gene>
<protein>
    <recommendedName>
        <fullName evidence="4">PIPK domain-containing protein</fullName>
    </recommendedName>
</protein>
<feature type="compositionally biased region" description="Polar residues" evidence="1">
    <location>
        <begin position="760"/>
        <end position="769"/>
    </location>
</feature>
<feature type="region of interest" description="Disordered" evidence="1">
    <location>
        <begin position="381"/>
        <end position="406"/>
    </location>
</feature>
<evidence type="ECO:0000313" key="3">
    <source>
        <dbReference type="Proteomes" id="UP001163850"/>
    </source>
</evidence>
<accession>A0AA38PW15</accession>
<feature type="compositionally biased region" description="Basic and acidic residues" evidence="1">
    <location>
        <begin position="837"/>
        <end position="859"/>
    </location>
</feature>
<dbReference type="PANTHER" id="PTHR45748">
    <property type="entry name" value="1-PHOSPHATIDYLINOSITOL 3-PHOSPHATE 5-KINASE-RELATED"/>
    <property type="match status" value="1"/>
</dbReference>
<dbReference type="InterPro" id="IPR027484">
    <property type="entry name" value="PInositol-4-P-5-kinase_N"/>
</dbReference>
<feature type="region of interest" description="Disordered" evidence="1">
    <location>
        <begin position="833"/>
        <end position="859"/>
    </location>
</feature>
<feature type="region of interest" description="Disordered" evidence="1">
    <location>
        <begin position="735"/>
        <end position="769"/>
    </location>
</feature>
<comment type="caution">
    <text evidence="2">The sequence shown here is derived from an EMBL/GenBank/DDBJ whole genome shotgun (WGS) entry which is preliminary data.</text>
</comment>
<dbReference type="GO" id="GO:0046854">
    <property type="term" value="P:phosphatidylinositol phosphate biosynthetic process"/>
    <property type="evidence" value="ECO:0007669"/>
    <property type="project" value="TreeGrafter"/>
</dbReference>
<sequence>MTQKEGKLPGPTSLESSAHSSKSEAIEERTSETQIFLTTERLKQLREVVAEPDSRILFTEDKSGFNLVPSTLGCSFRNRILILPEGDDTNGILYGLHEWDISHQETPRVVGGTFTLRGLPSLQQHCALAKALKLSIFVHLSLLLEQQLLVNSHVHLTIPQPRVRVRTPPSNGISQPSPGHFHNQDSTSNAAILTFFSKRSLGQNLPSRDTTHARSLLDPVPFRSVEEELPLRPSIDEMGAAAHLERFPFWSSPPDPKARKETTSPFSTILARIEAHKNVFSTSAGVMLDPPTQSHPEKKIHLMGDERVALNSLLGCGTVDTEGNDQTDPDKSNGNENEVNQGKGMTGICGFINQQEISILVSSYDVGSEASSTSSALSLREASSLQTSESSSATHTPSTTSLSHTSCERPHWTVYRYYANSDPGTQVSKSDQEENADNDNFVITSWIDEADLPCSRLRTVPSTLEPRGGGSASTTTEKRCEVQVGKHERSSNIEWPAVEVPSETTSAVTTTATNATTAIVTNPNQADPDTRVITTGKNELSDGAYLYSFAKYLELLIYSPLLCNLSPKLCEHTDRSSDPPPSTSSTSSNSARPVLPPQGFNIVHHFSTSSINNRVVGSSHKEYTVSFKIDPVEDIFELRVPRLQIFPLGVGGGSNKVHNSATSIYGTVGGKGKQTQGDHYTGKGEEEKKILRREIKAWWEGVADYIDILEERFFAHSQVAVKKALPRLPSTDDAYDSFDDADIPDSHEHPTPKPKISGLPENSTPTLATTRDCFSESQNTAPVSSTLAASLTPAPSHSCLPLKHAASSTSQHTSSSASLSIGAERRLLAWQKKHLGSKKEEKDLGNNEDEGRLNKLDPSDKLRAAEPDWWHPTCHVVPEGNVIIREDDWGSIIAFTLSAPDYYRELASMSVARSSSTTDPPNTPSASASSFFSAATATGYKLFRTSALVQPDPDREDVIWHEPEAYSAVISRKEHPREPTSLMSIREVLRQKAPDSNILSGSRFASLGSSTSKMFTGGAGDRLSMLPNGVSPMAWAKPDVQLIKQEVEGEVVSGLSDGSDGVHQMLHALDAVEAKTRHDWTTSNVSTLKPRSRAPIIVDDATVGSKHSTFIGVDLNAQNSTPTADPTSAQNDIASPFPASRLSLNSFTNGITNAMRLVLPNHNPSQHSAGSNRHHGLLTTVEVNAIDERPHIKYDWTIGKRLKFSCTVYFAKQFDSLRKRCDIDSIFLESLSRSANWSAEGGKSKSNFWKTADDRFIIKTLVNAWNVADL</sequence>
<dbReference type="Gene3D" id="3.30.800.10">
    <property type="entry name" value="Phosphatidylinositol Phosphate Kinase II Beta"/>
    <property type="match status" value="1"/>
</dbReference>
<feature type="region of interest" description="Disordered" evidence="1">
    <location>
        <begin position="316"/>
        <end position="341"/>
    </location>
</feature>
<dbReference type="AlphaFoldDB" id="A0AA38PW15"/>
<dbReference type="GO" id="GO:0010008">
    <property type="term" value="C:endosome membrane"/>
    <property type="evidence" value="ECO:0007669"/>
    <property type="project" value="TreeGrafter"/>
</dbReference>
<organism evidence="2 3">
    <name type="scientific">Lentinula detonsa</name>
    <dbReference type="NCBI Taxonomy" id="2804962"/>
    <lineage>
        <taxon>Eukaryota</taxon>
        <taxon>Fungi</taxon>
        <taxon>Dikarya</taxon>
        <taxon>Basidiomycota</taxon>
        <taxon>Agaricomycotina</taxon>
        <taxon>Agaricomycetes</taxon>
        <taxon>Agaricomycetidae</taxon>
        <taxon>Agaricales</taxon>
        <taxon>Marasmiineae</taxon>
        <taxon>Omphalotaceae</taxon>
        <taxon>Lentinula</taxon>
    </lineage>
</organism>
<feature type="compositionally biased region" description="Low complexity" evidence="1">
    <location>
        <begin position="381"/>
        <end position="405"/>
    </location>
</feature>
<proteinExistence type="predicted"/>
<feature type="compositionally biased region" description="Basic and acidic residues" evidence="1">
    <location>
        <begin position="21"/>
        <end position="31"/>
    </location>
</feature>
<evidence type="ECO:0000313" key="2">
    <source>
        <dbReference type="EMBL" id="KAJ3982313.1"/>
    </source>
</evidence>
<feature type="region of interest" description="Disordered" evidence="1">
    <location>
        <begin position="459"/>
        <end position="478"/>
    </location>
</feature>
<feature type="region of interest" description="Disordered" evidence="1">
    <location>
        <begin position="571"/>
        <end position="594"/>
    </location>
</feature>
<dbReference type="GO" id="GO:0000329">
    <property type="term" value="C:fungal-type vacuole membrane"/>
    <property type="evidence" value="ECO:0007669"/>
    <property type="project" value="TreeGrafter"/>
</dbReference>